<dbReference type="Proteomes" id="UP000535543">
    <property type="component" value="Unassembled WGS sequence"/>
</dbReference>
<feature type="signal peptide" evidence="1">
    <location>
        <begin position="1"/>
        <end position="22"/>
    </location>
</feature>
<evidence type="ECO:0000313" key="3">
    <source>
        <dbReference type="Proteomes" id="UP000535543"/>
    </source>
</evidence>
<dbReference type="PROSITE" id="PS51257">
    <property type="entry name" value="PROKAR_LIPOPROTEIN"/>
    <property type="match status" value="1"/>
</dbReference>
<name>A0A848KH99_9NOCA</name>
<proteinExistence type="predicted"/>
<protein>
    <submittedName>
        <fullName evidence="2">Glutaminyl-peptide cyclotransferase</fullName>
    </submittedName>
</protein>
<dbReference type="AlphaFoldDB" id="A0A848KH99"/>
<dbReference type="EMBL" id="VCQU01000005">
    <property type="protein sequence ID" value="NMN96454.1"/>
    <property type="molecule type" value="Genomic_DNA"/>
</dbReference>
<accession>A0A848KH99</accession>
<dbReference type="GO" id="GO:0016603">
    <property type="term" value="F:glutaminyl-peptide cyclotransferase activity"/>
    <property type="evidence" value="ECO:0007669"/>
    <property type="project" value="InterPro"/>
</dbReference>
<dbReference type="Pfam" id="PF05096">
    <property type="entry name" value="Glu_cyclase_2"/>
    <property type="match status" value="1"/>
</dbReference>
<evidence type="ECO:0000256" key="1">
    <source>
        <dbReference type="SAM" id="SignalP"/>
    </source>
</evidence>
<reference evidence="2 3" key="2">
    <citation type="submission" date="2020-06" db="EMBL/GenBank/DDBJ databases">
        <title>Antribacter stalactiti gen. nov., sp. nov., a new member of the family Nacardiaceae isolated from a cave.</title>
        <authorList>
            <person name="Kim I.S."/>
        </authorList>
    </citation>
    <scope>NUCLEOTIDE SEQUENCE [LARGE SCALE GENOMIC DNA]</scope>
    <source>
        <strain evidence="2 3">YC2-7</strain>
    </source>
</reference>
<keyword evidence="1" id="KW-0732">Signal</keyword>
<reference evidence="2 3" key="1">
    <citation type="submission" date="2019-05" db="EMBL/GenBank/DDBJ databases">
        <authorList>
            <person name="Lee S.D."/>
        </authorList>
    </citation>
    <scope>NUCLEOTIDE SEQUENCE [LARGE SCALE GENOMIC DNA]</scope>
    <source>
        <strain evidence="2 3">YC2-7</strain>
    </source>
</reference>
<dbReference type="InterPro" id="IPR007788">
    <property type="entry name" value="QCT"/>
</dbReference>
<comment type="caution">
    <text evidence="2">The sequence shown here is derived from an EMBL/GenBank/DDBJ whole genome shotgun (WGS) entry which is preliminary data.</text>
</comment>
<feature type="chain" id="PRO_5032600822" evidence="1">
    <location>
        <begin position="23"/>
        <end position="258"/>
    </location>
</feature>
<organism evidence="2 3">
    <name type="scientific">Antrihabitans stalactiti</name>
    <dbReference type="NCBI Taxonomy" id="2584121"/>
    <lineage>
        <taxon>Bacteria</taxon>
        <taxon>Bacillati</taxon>
        <taxon>Actinomycetota</taxon>
        <taxon>Actinomycetes</taxon>
        <taxon>Mycobacteriales</taxon>
        <taxon>Nocardiaceae</taxon>
        <taxon>Antrihabitans</taxon>
    </lineage>
</organism>
<keyword evidence="2" id="KW-0808">Transferase</keyword>
<gene>
    <name evidence="2" type="ORF">FGL95_15540</name>
</gene>
<evidence type="ECO:0000313" key="2">
    <source>
        <dbReference type="EMBL" id="NMN96454.1"/>
    </source>
</evidence>
<dbReference type="SUPFAM" id="SSF63829">
    <property type="entry name" value="Calcium-dependent phosphotriesterase"/>
    <property type="match status" value="1"/>
</dbReference>
<dbReference type="RefSeq" id="WP_169588408.1">
    <property type="nucleotide sequence ID" value="NZ_VCQU01000005.1"/>
</dbReference>
<dbReference type="PANTHER" id="PTHR31270:SF1">
    <property type="entry name" value="GLUTAMINYL-PEPTIDE CYCLOTRANSFERASE"/>
    <property type="match status" value="1"/>
</dbReference>
<keyword evidence="3" id="KW-1185">Reference proteome</keyword>
<sequence>MRASRVWLAALVLAAGCSRSPAEGPPATSLRLEIVRVLPHDSTAFTEGLEVVDGSLYESTGRVGTSYLMLSDLHTREPRQRIELDAHLFGEGIGIAEGKLWQITWRDGIAIERDPVTLAEKRRVRYDGEGWGLCGRGERLVMSDGSATLTFRDPATFDATGTVELTDYRNARLNELDCADDGFVYANDWPTSTILRIDPDNGQVATIDARGLLDNVQITEEQLGRLDVLNGIAHLPGTDRFLITGKYWPVLFEVRFVR</sequence>
<dbReference type="PANTHER" id="PTHR31270">
    <property type="entry name" value="GLUTAMINYL-PEPTIDE CYCLOTRANSFERASE"/>
    <property type="match status" value="1"/>
</dbReference>